<dbReference type="InterPro" id="IPR021739">
    <property type="entry name" value="SaV-like"/>
</dbReference>
<gene>
    <name evidence="1" type="ORF">UFOVP365_17</name>
</gene>
<proteinExistence type="predicted"/>
<dbReference type="Pfam" id="PF11753">
    <property type="entry name" value="DUF3310"/>
    <property type="match status" value="1"/>
</dbReference>
<protein>
    <submittedName>
        <fullName evidence="1">SaV-like</fullName>
    </submittedName>
</protein>
<evidence type="ECO:0000313" key="1">
    <source>
        <dbReference type="EMBL" id="CAB5222632.1"/>
    </source>
</evidence>
<sequence>MNPIEPSHYLAKDDSRIECCDAQRAMLGIDGYRAYLAGMVIKYTWRHNEKNGVEDLRKARKCIDMLIGELNTGDDNG</sequence>
<dbReference type="EMBL" id="LR798309">
    <property type="protein sequence ID" value="CAB5222632.1"/>
    <property type="molecule type" value="Genomic_DNA"/>
</dbReference>
<name>A0A6J7X0W9_9CAUD</name>
<reference evidence="1" key="1">
    <citation type="submission" date="2020-05" db="EMBL/GenBank/DDBJ databases">
        <authorList>
            <person name="Chiriac C."/>
            <person name="Salcher M."/>
            <person name="Ghai R."/>
            <person name="Kavagutti S V."/>
        </authorList>
    </citation>
    <scope>NUCLEOTIDE SEQUENCE</scope>
</reference>
<accession>A0A6J7X0W9</accession>
<organism evidence="1">
    <name type="scientific">uncultured Caudovirales phage</name>
    <dbReference type="NCBI Taxonomy" id="2100421"/>
    <lineage>
        <taxon>Viruses</taxon>
        <taxon>Duplodnaviria</taxon>
        <taxon>Heunggongvirae</taxon>
        <taxon>Uroviricota</taxon>
        <taxon>Caudoviricetes</taxon>
        <taxon>Peduoviridae</taxon>
        <taxon>Maltschvirus</taxon>
        <taxon>Maltschvirus maltsch</taxon>
    </lineage>
</organism>